<reference evidence="3 4" key="1">
    <citation type="journal article" date="2012" name="BMC Genomics">
        <title>Comparative genomics of the white-rot fungi, Phanerochaete carnosa and P. chrysosporium, to elucidate the genetic basis of the distinct wood types they colonize.</title>
        <authorList>
            <person name="Suzuki H."/>
            <person name="MacDonald J."/>
            <person name="Syed K."/>
            <person name="Salamov A."/>
            <person name="Hori C."/>
            <person name="Aerts A."/>
            <person name="Henrissat B."/>
            <person name="Wiebenga A."/>
            <person name="vanKuyk P.A."/>
            <person name="Barry K."/>
            <person name="Lindquist E."/>
            <person name="LaButti K."/>
            <person name="Lapidus A."/>
            <person name="Lucas S."/>
            <person name="Coutinho P."/>
            <person name="Gong Y."/>
            <person name="Samejima M."/>
            <person name="Mahadevan R."/>
            <person name="Abou-Zaid M."/>
            <person name="de Vries R.P."/>
            <person name="Igarashi K."/>
            <person name="Yadav J.S."/>
            <person name="Grigoriev I.V."/>
            <person name="Master E.R."/>
        </authorList>
    </citation>
    <scope>NUCLEOTIDE SEQUENCE [LARGE SCALE GENOMIC DNA]</scope>
    <source>
        <strain evidence="3 4">HHB-10118-sp</strain>
    </source>
</reference>
<evidence type="ECO:0000256" key="1">
    <source>
        <dbReference type="SAM" id="MobiDB-lite"/>
    </source>
</evidence>
<dbReference type="PROSITE" id="PS50908">
    <property type="entry name" value="RWD"/>
    <property type="match status" value="1"/>
</dbReference>
<dbReference type="EMBL" id="JH930472">
    <property type="protein sequence ID" value="EKM55426.1"/>
    <property type="molecule type" value="Genomic_DNA"/>
</dbReference>
<evidence type="ECO:0000313" key="3">
    <source>
        <dbReference type="EMBL" id="EKM55426.1"/>
    </source>
</evidence>
<feature type="region of interest" description="Disordered" evidence="1">
    <location>
        <begin position="204"/>
        <end position="242"/>
    </location>
</feature>
<dbReference type="InterPro" id="IPR016135">
    <property type="entry name" value="UBQ-conjugating_enzyme/RWD"/>
</dbReference>
<dbReference type="AlphaFoldDB" id="K5UZ40"/>
<dbReference type="InterPro" id="IPR040213">
    <property type="entry name" value="GIR2-like"/>
</dbReference>
<dbReference type="Gene3D" id="3.10.110.10">
    <property type="entry name" value="Ubiquitin Conjugating Enzyme"/>
    <property type="match status" value="1"/>
</dbReference>
<accession>K5UZ40</accession>
<dbReference type="FunCoup" id="K5UZ40">
    <property type="interactions" value="199"/>
</dbReference>
<dbReference type="InterPro" id="IPR006575">
    <property type="entry name" value="RWD_dom"/>
</dbReference>
<feature type="domain" description="RWD" evidence="2">
    <location>
        <begin position="8"/>
        <end position="112"/>
    </location>
</feature>
<dbReference type="PANTHER" id="PTHR12292">
    <property type="entry name" value="RWD DOMAIN-CONTAINING PROTEIN"/>
    <property type="match status" value="1"/>
</dbReference>
<sequence>MASEILAEEFEVLESIYPTELSKISENEVRIEVEPEEVEEGIEPVKLTLDVRYPDNYPDTLPELSLEPLEGEVDDSEIEHLISELHKVGEENLGMAMTFTLVSHLREQLVALVRDRSERQRKEEMEKERLALEVEEAKTRGTAVTHDSFSAWKAKFDKEAAEKKAREDEEKMKGMIPKEREEYKKLATRLTGRQLFERNRDLAASDDNLVEEGTVSIDASQYERETREEEEDENQVTFSDSE</sequence>
<gene>
    <name evidence="3" type="ORF">PHACADRAFT_195458</name>
</gene>
<dbReference type="STRING" id="650164.K5UZ40"/>
<dbReference type="OrthoDB" id="277175at2759"/>
<dbReference type="CDD" id="cd23823">
    <property type="entry name" value="RWD_GCN2"/>
    <property type="match status" value="1"/>
</dbReference>
<dbReference type="InterPro" id="IPR032378">
    <property type="entry name" value="ZC3H15/TMA46_C"/>
</dbReference>
<evidence type="ECO:0000313" key="4">
    <source>
        <dbReference type="Proteomes" id="UP000008370"/>
    </source>
</evidence>
<dbReference type="Pfam" id="PF16543">
    <property type="entry name" value="DFRP_C"/>
    <property type="match status" value="1"/>
</dbReference>
<dbReference type="SMART" id="SM00591">
    <property type="entry name" value="RWD"/>
    <property type="match status" value="1"/>
</dbReference>
<protein>
    <recommendedName>
        <fullName evidence="2">RWD domain-containing protein</fullName>
    </recommendedName>
</protein>
<keyword evidence="4" id="KW-1185">Reference proteome</keyword>
<organism evidence="3 4">
    <name type="scientific">Phanerochaete carnosa (strain HHB-10118-sp)</name>
    <name type="common">White-rot fungus</name>
    <name type="synonym">Peniophora carnosa</name>
    <dbReference type="NCBI Taxonomy" id="650164"/>
    <lineage>
        <taxon>Eukaryota</taxon>
        <taxon>Fungi</taxon>
        <taxon>Dikarya</taxon>
        <taxon>Basidiomycota</taxon>
        <taxon>Agaricomycotina</taxon>
        <taxon>Agaricomycetes</taxon>
        <taxon>Polyporales</taxon>
        <taxon>Phanerochaetaceae</taxon>
        <taxon>Phanerochaete</taxon>
    </lineage>
</organism>
<dbReference type="KEGG" id="pco:PHACADRAFT_195458"/>
<dbReference type="InParanoid" id="K5UZ40"/>
<dbReference type="SUPFAM" id="SSF54495">
    <property type="entry name" value="UBC-like"/>
    <property type="match status" value="1"/>
</dbReference>
<dbReference type="GeneID" id="18911082"/>
<evidence type="ECO:0000259" key="2">
    <source>
        <dbReference type="PROSITE" id="PS50908"/>
    </source>
</evidence>
<name>K5UZ40_PHACS</name>
<dbReference type="RefSeq" id="XP_007395751.1">
    <property type="nucleotide sequence ID" value="XM_007395689.1"/>
</dbReference>
<dbReference type="Proteomes" id="UP000008370">
    <property type="component" value="Unassembled WGS sequence"/>
</dbReference>
<proteinExistence type="predicted"/>
<dbReference type="Pfam" id="PF05773">
    <property type="entry name" value="RWD"/>
    <property type="match status" value="1"/>
</dbReference>
<dbReference type="HOGENOM" id="CLU_084528_1_0_1"/>